<dbReference type="EMBL" id="REGN01014252">
    <property type="protein sequence ID" value="RMZ92859.1"/>
    <property type="molecule type" value="Genomic_DNA"/>
</dbReference>
<evidence type="ECO:0000313" key="2">
    <source>
        <dbReference type="Proteomes" id="UP000276133"/>
    </source>
</evidence>
<gene>
    <name evidence="1" type="ORF">BpHYR1_001619</name>
</gene>
<name>A0A3M7P1L5_BRAPC</name>
<organism evidence="1 2">
    <name type="scientific">Brachionus plicatilis</name>
    <name type="common">Marine rotifer</name>
    <name type="synonym">Brachionus muelleri</name>
    <dbReference type="NCBI Taxonomy" id="10195"/>
    <lineage>
        <taxon>Eukaryota</taxon>
        <taxon>Metazoa</taxon>
        <taxon>Spiralia</taxon>
        <taxon>Gnathifera</taxon>
        <taxon>Rotifera</taxon>
        <taxon>Eurotatoria</taxon>
        <taxon>Monogononta</taxon>
        <taxon>Pseudotrocha</taxon>
        <taxon>Ploima</taxon>
        <taxon>Brachionidae</taxon>
        <taxon>Brachionus</taxon>
    </lineage>
</organism>
<accession>A0A3M7P1L5</accession>
<reference evidence="1 2" key="1">
    <citation type="journal article" date="2018" name="Sci. Rep.">
        <title>Genomic signatures of local adaptation to the degree of environmental predictability in rotifers.</title>
        <authorList>
            <person name="Franch-Gras L."/>
            <person name="Hahn C."/>
            <person name="Garcia-Roger E.M."/>
            <person name="Carmona M.J."/>
            <person name="Serra M."/>
            <person name="Gomez A."/>
        </authorList>
    </citation>
    <scope>NUCLEOTIDE SEQUENCE [LARGE SCALE GENOMIC DNA]</scope>
    <source>
        <strain evidence="1">HYR1</strain>
    </source>
</reference>
<sequence length="112" mass="12688">MMRIIRKSTNEPTDLIKAIVNDKDIFEKIIIGKKIKIESLDGSLTNNYCNVFIVKNLVTINTPFTRVDSVASAPIPTQPIPINQSNQQTPSINIVLFIIAIIKNRYYSRIDL</sequence>
<proteinExistence type="predicted"/>
<comment type="caution">
    <text evidence="1">The sequence shown here is derived from an EMBL/GenBank/DDBJ whole genome shotgun (WGS) entry which is preliminary data.</text>
</comment>
<dbReference type="Proteomes" id="UP000276133">
    <property type="component" value="Unassembled WGS sequence"/>
</dbReference>
<protein>
    <submittedName>
        <fullName evidence="1">Uncharacterized protein</fullName>
    </submittedName>
</protein>
<dbReference type="AlphaFoldDB" id="A0A3M7P1L5"/>
<evidence type="ECO:0000313" key="1">
    <source>
        <dbReference type="EMBL" id="RMZ92859.1"/>
    </source>
</evidence>
<keyword evidence="2" id="KW-1185">Reference proteome</keyword>